<dbReference type="PANTHER" id="PTHR46002">
    <property type="entry name" value="EG:114D9.1 PROTEIN-RELATED"/>
    <property type="match status" value="1"/>
</dbReference>
<name>A0A5S6Q2B6_TRIMR</name>
<dbReference type="SMART" id="SM00054">
    <property type="entry name" value="EFh"/>
    <property type="match status" value="2"/>
</dbReference>
<keyword evidence="15" id="KW-0449">Lipoprotein</keyword>
<evidence type="ECO:0000256" key="10">
    <source>
        <dbReference type="ARBA" id="ARBA00022737"/>
    </source>
</evidence>
<keyword evidence="8" id="KW-0519">Myristate</keyword>
<protein>
    <submittedName>
        <fullName evidence="19 20">EF-hand domain-containing protein</fullName>
    </submittedName>
</protein>
<dbReference type="Proteomes" id="UP000046395">
    <property type="component" value="Unassembled WGS sequence"/>
</dbReference>
<keyword evidence="9" id="KW-0479">Metal-binding</keyword>
<evidence type="ECO:0000256" key="15">
    <source>
        <dbReference type="ARBA" id="ARBA00023288"/>
    </source>
</evidence>
<evidence type="ECO:0000256" key="9">
    <source>
        <dbReference type="ARBA" id="ARBA00022723"/>
    </source>
</evidence>
<evidence type="ECO:0000256" key="7">
    <source>
        <dbReference type="ARBA" id="ARBA00022553"/>
    </source>
</evidence>
<evidence type="ECO:0000256" key="11">
    <source>
        <dbReference type="ARBA" id="ARBA00022837"/>
    </source>
</evidence>
<evidence type="ECO:0000256" key="6">
    <source>
        <dbReference type="ARBA" id="ARBA00022490"/>
    </source>
</evidence>
<dbReference type="STRING" id="70415.A0A5S6Q2B6"/>
<organism evidence="18 19">
    <name type="scientific">Trichuris muris</name>
    <name type="common">Mouse whipworm</name>
    <dbReference type="NCBI Taxonomy" id="70415"/>
    <lineage>
        <taxon>Eukaryota</taxon>
        <taxon>Metazoa</taxon>
        <taxon>Ecdysozoa</taxon>
        <taxon>Nematoda</taxon>
        <taxon>Enoplea</taxon>
        <taxon>Dorylaimia</taxon>
        <taxon>Trichinellida</taxon>
        <taxon>Trichuridae</taxon>
        <taxon>Trichuris</taxon>
    </lineage>
</organism>
<keyword evidence="5" id="KW-1003">Cell membrane</keyword>
<keyword evidence="12" id="KW-0653">Protein transport</keyword>
<dbReference type="InterPro" id="IPR018247">
    <property type="entry name" value="EF_Hand_1_Ca_BS"/>
</dbReference>
<evidence type="ECO:0000256" key="16">
    <source>
        <dbReference type="ARBA" id="ARBA00038164"/>
    </source>
</evidence>
<keyword evidence="6" id="KW-0963">Cytoplasm</keyword>
<dbReference type="GO" id="GO:0015031">
    <property type="term" value="P:protein transport"/>
    <property type="evidence" value="ECO:0007669"/>
    <property type="project" value="UniProtKB-KW"/>
</dbReference>
<evidence type="ECO:0000259" key="17">
    <source>
        <dbReference type="PROSITE" id="PS50222"/>
    </source>
</evidence>
<reference evidence="19 20" key="3">
    <citation type="submission" date="2019-12" db="UniProtKB">
        <authorList>
            <consortium name="WormBaseParasite"/>
        </authorList>
    </citation>
    <scope>IDENTIFICATION</scope>
</reference>
<dbReference type="CDD" id="cd00051">
    <property type="entry name" value="EFh"/>
    <property type="match status" value="1"/>
</dbReference>
<evidence type="ECO:0000313" key="18">
    <source>
        <dbReference type="Proteomes" id="UP000046395"/>
    </source>
</evidence>
<feature type="domain" description="EF-hand" evidence="17">
    <location>
        <begin position="130"/>
        <end position="165"/>
    </location>
</feature>
<keyword evidence="7" id="KW-0597">Phosphoprotein</keyword>
<evidence type="ECO:0000256" key="13">
    <source>
        <dbReference type="ARBA" id="ARBA00023136"/>
    </source>
</evidence>
<accession>A0A5S6Q2B6</accession>
<dbReference type="GO" id="GO:0005737">
    <property type="term" value="C:cytoplasm"/>
    <property type="evidence" value="ECO:0007669"/>
    <property type="project" value="UniProtKB-SubCell"/>
</dbReference>
<dbReference type="SUPFAM" id="SSF47473">
    <property type="entry name" value="EF-hand"/>
    <property type="match status" value="1"/>
</dbReference>
<feature type="domain" description="EF-hand" evidence="17">
    <location>
        <begin position="171"/>
        <end position="206"/>
    </location>
</feature>
<evidence type="ECO:0000256" key="3">
    <source>
        <dbReference type="ARBA" id="ARBA00004496"/>
    </source>
</evidence>
<evidence type="ECO:0000256" key="5">
    <source>
        <dbReference type="ARBA" id="ARBA00022475"/>
    </source>
</evidence>
<dbReference type="GO" id="GO:0005886">
    <property type="term" value="C:plasma membrane"/>
    <property type="evidence" value="ECO:0007669"/>
    <property type="project" value="UniProtKB-SubCell"/>
</dbReference>
<evidence type="ECO:0000313" key="20">
    <source>
        <dbReference type="WBParaSite" id="TMUE_3000014758.1"/>
    </source>
</evidence>
<keyword evidence="10" id="KW-0677">Repeat</keyword>
<sequence length="215" mass="24896">MEPFFQLCEAVGPTGRYLRRKTVNTMGSNTSLLLQDEEISEIQKETGFSRKQIVRLYSRFTSLDKSSSGALGVEDFLRIPELAINPLRDMIVNAFFFESEDGERVNFRHFVQVLARFRPIKKNKPHPLNRRRDKLRFAFGMYDLNRDGFITKSELLSILNMMVGSHINADQLDRIATRTIAEADMNNDGKISFDEFCSAMEKTNIEQKMSIRFLH</sequence>
<evidence type="ECO:0000256" key="14">
    <source>
        <dbReference type="ARBA" id="ARBA00023242"/>
    </source>
</evidence>
<dbReference type="GO" id="GO:0005634">
    <property type="term" value="C:nucleus"/>
    <property type="evidence" value="ECO:0007669"/>
    <property type="project" value="UniProtKB-SubCell"/>
</dbReference>
<evidence type="ECO:0000256" key="8">
    <source>
        <dbReference type="ARBA" id="ARBA00022707"/>
    </source>
</evidence>
<dbReference type="PROSITE" id="PS00018">
    <property type="entry name" value="EF_HAND_1"/>
    <property type="match status" value="3"/>
</dbReference>
<keyword evidence="4" id="KW-0813">Transport</keyword>
<comment type="similarity">
    <text evidence="16">Belongs to the calcineurin regulatory subunit family. CHP subfamily.</text>
</comment>
<reference evidence="18" key="2">
    <citation type="submission" date="2014-03" db="EMBL/GenBank/DDBJ databases">
        <title>The whipworm genome and dual-species transcriptomics of an intimate host-pathogen interaction.</title>
        <authorList>
            <person name="Foth B.J."/>
            <person name="Tsai I.J."/>
            <person name="Reid A.J."/>
            <person name="Bancroft A.J."/>
            <person name="Nichol S."/>
            <person name="Tracey A."/>
            <person name="Holroyd N."/>
            <person name="Cotton J.A."/>
            <person name="Stanley E.J."/>
            <person name="Zarowiecki M."/>
            <person name="Liu J.Z."/>
            <person name="Huckvale T."/>
            <person name="Cooper P.J."/>
            <person name="Grencis R.K."/>
            <person name="Berriman M."/>
        </authorList>
    </citation>
    <scope>NUCLEOTIDE SEQUENCE [LARGE SCALE GENOMIC DNA]</scope>
    <source>
        <strain evidence="18">Edinburgh</strain>
    </source>
</reference>
<comment type="subcellular location">
    <subcellularLocation>
        <location evidence="2">Cell membrane</location>
    </subcellularLocation>
    <subcellularLocation>
        <location evidence="3">Cytoplasm</location>
    </subcellularLocation>
    <subcellularLocation>
        <location evidence="1">Nucleus</location>
    </subcellularLocation>
</comment>
<dbReference type="GO" id="GO:0005509">
    <property type="term" value="F:calcium ion binding"/>
    <property type="evidence" value="ECO:0007669"/>
    <property type="project" value="InterPro"/>
</dbReference>
<dbReference type="Gene3D" id="1.10.238.10">
    <property type="entry name" value="EF-hand"/>
    <property type="match status" value="1"/>
</dbReference>
<dbReference type="AlphaFoldDB" id="A0A5S6Q2B6"/>
<evidence type="ECO:0000256" key="4">
    <source>
        <dbReference type="ARBA" id="ARBA00022448"/>
    </source>
</evidence>
<dbReference type="Pfam" id="PF13499">
    <property type="entry name" value="EF-hand_7"/>
    <property type="match status" value="1"/>
</dbReference>
<evidence type="ECO:0000313" key="19">
    <source>
        <dbReference type="WBParaSite" id="TMUE_0000001284.1"/>
    </source>
</evidence>
<keyword evidence="11" id="KW-0106">Calcium</keyword>
<keyword evidence="13" id="KW-0472">Membrane</keyword>
<proteinExistence type="inferred from homology"/>
<keyword evidence="14" id="KW-0539">Nucleus</keyword>
<dbReference type="WBParaSite" id="TMUE_0000001284.1">
    <property type="protein sequence ID" value="TMUE_0000001284.1"/>
    <property type="gene ID" value="WBGene00297186"/>
</dbReference>
<reference evidence="18" key="1">
    <citation type="submission" date="2013-11" db="EMBL/GenBank/DDBJ databases">
        <authorList>
            <person name="Aslett M."/>
        </authorList>
    </citation>
    <scope>NUCLEOTIDE SEQUENCE [LARGE SCALE GENOMIC DNA]</scope>
    <source>
        <strain evidence="18">Edinburgh</strain>
    </source>
</reference>
<dbReference type="InterPro" id="IPR011992">
    <property type="entry name" value="EF-hand-dom_pair"/>
</dbReference>
<dbReference type="InterPro" id="IPR002048">
    <property type="entry name" value="EF_hand_dom"/>
</dbReference>
<keyword evidence="18" id="KW-1185">Reference proteome</keyword>
<evidence type="ECO:0000256" key="12">
    <source>
        <dbReference type="ARBA" id="ARBA00022927"/>
    </source>
</evidence>
<evidence type="ECO:0000256" key="1">
    <source>
        <dbReference type="ARBA" id="ARBA00004123"/>
    </source>
</evidence>
<dbReference type="InterPro" id="IPR051875">
    <property type="entry name" value="Calcineurin_B_homologous"/>
</dbReference>
<evidence type="ECO:0000256" key="2">
    <source>
        <dbReference type="ARBA" id="ARBA00004236"/>
    </source>
</evidence>
<dbReference type="PROSITE" id="PS50222">
    <property type="entry name" value="EF_HAND_2"/>
    <property type="match status" value="2"/>
</dbReference>
<dbReference type="WBParaSite" id="TMUE_3000014758.1">
    <property type="protein sequence ID" value="TMUE_3000014758.1"/>
    <property type="gene ID" value="WBGene00302309"/>
</dbReference>